<evidence type="ECO:0000313" key="1">
    <source>
        <dbReference type="EMBL" id="RGP89862.1"/>
    </source>
</evidence>
<proteinExistence type="predicted"/>
<dbReference type="RefSeq" id="WP_114729335.1">
    <property type="nucleotide sequence ID" value="NZ_QEDJ01000039.1"/>
</dbReference>
<evidence type="ECO:0000313" key="2">
    <source>
        <dbReference type="Proteomes" id="UP000266701"/>
    </source>
</evidence>
<reference evidence="1 2" key="1">
    <citation type="journal article" date="2017" name="Emerg. Infect. Dis.">
        <title>Carbapenemase VCC-1-Producing Vibrio cholerae in Coastal Waters of Germany.</title>
        <authorList>
            <person name="Hammerl J.A."/>
            <person name="Jackel C."/>
            <person name="Bortolaia V."/>
            <person name="Schwartz K."/>
            <person name="Bier N."/>
            <person name="Hendriksen R.S."/>
            <person name="Guerra B."/>
            <person name="Strauch E."/>
        </authorList>
    </citation>
    <scope>NUCLEOTIDE SEQUENCE [LARGE SCALE GENOMIC DNA]</scope>
    <source>
        <strain evidence="1 2">VN-2825</strain>
    </source>
</reference>
<dbReference type="EMBL" id="MCBA01000067">
    <property type="protein sequence ID" value="RGP89862.1"/>
    <property type="molecule type" value="Genomic_DNA"/>
</dbReference>
<dbReference type="Proteomes" id="UP000266701">
    <property type="component" value="Unassembled WGS sequence"/>
</dbReference>
<sequence>MKGIIAWFEQLADDMRFFADKARNFRRNFPHNIKQKMEALKSTKESSTIANQSAHPLALNVGSVEPYPMATPAYNDDLVNVMSPFNGYSKTII</sequence>
<protein>
    <submittedName>
        <fullName evidence="1">Uncharacterized protein</fullName>
    </submittedName>
</protein>
<organism evidence="1 2">
    <name type="scientific">Vibrio cholerae</name>
    <dbReference type="NCBI Taxonomy" id="666"/>
    <lineage>
        <taxon>Bacteria</taxon>
        <taxon>Pseudomonadati</taxon>
        <taxon>Pseudomonadota</taxon>
        <taxon>Gammaproteobacteria</taxon>
        <taxon>Vibrionales</taxon>
        <taxon>Vibrionaceae</taxon>
        <taxon>Vibrio</taxon>
    </lineage>
</organism>
<name>A0A395TZX7_VIBCL</name>
<accession>A0A395TZX7</accession>
<gene>
    <name evidence="1" type="ORF">BC353_09885</name>
</gene>
<dbReference type="AlphaFoldDB" id="A0A395TZX7"/>
<comment type="caution">
    <text evidence="1">The sequence shown here is derived from an EMBL/GenBank/DDBJ whole genome shotgun (WGS) entry which is preliminary data.</text>
</comment>